<keyword evidence="6" id="KW-0449">Lipoprotein</keyword>
<evidence type="ECO:0000313" key="8">
    <source>
        <dbReference type="EMBL" id="SDB83444.1"/>
    </source>
</evidence>
<dbReference type="AlphaFoldDB" id="A0A1G6GNC5"/>
<dbReference type="STRING" id="1814289.SAMN05216410_0312"/>
<dbReference type="Gene3D" id="3.40.190.10">
    <property type="entry name" value="Periplasmic binding protein-like II"/>
    <property type="match status" value="2"/>
</dbReference>
<evidence type="ECO:0000256" key="4">
    <source>
        <dbReference type="ARBA" id="ARBA00023136"/>
    </source>
</evidence>
<keyword evidence="3 7" id="KW-0732">Signal</keyword>
<dbReference type="EMBL" id="FMYH01000001">
    <property type="protein sequence ID" value="SDB83444.1"/>
    <property type="molecule type" value="Genomic_DNA"/>
</dbReference>
<dbReference type="SUPFAM" id="SSF53850">
    <property type="entry name" value="Periplasmic binding protein-like II"/>
    <property type="match status" value="1"/>
</dbReference>
<organism evidence="8 9">
    <name type="scientific">Sanguibacter gelidistatuariae</name>
    <dbReference type="NCBI Taxonomy" id="1814289"/>
    <lineage>
        <taxon>Bacteria</taxon>
        <taxon>Bacillati</taxon>
        <taxon>Actinomycetota</taxon>
        <taxon>Actinomycetes</taxon>
        <taxon>Micrococcales</taxon>
        <taxon>Sanguibacteraceae</taxon>
        <taxon>Sanguibacter</taxon>
    </lineage>
</organism>
<dbReference type="Proteomes" id="UP000199039">
    <property type="component" value="Unassembled WGS sequence"/>
</dbReference>
<keyword evidence="9" id="KW-1185">Reference proteome</keyword>
<proteinExistence type="inferred from homology"/>
<evidence type="ECO:0000256" key="5">
    <source>
        <dbReference type="ARBA" id="ARBA00023139"/>
    </source>
</evidence>
<sequence>MIRSTRAAKAFGALALATVLSFTLTACGSGSDSKAASGEKDDPIKIGVVGAAANDQWSVFETQAEKAGIYVDIIDLGTYPLPNPALTEGELDLNQFQHLQYLAEYNVSSGQDLTPIGSTAIYPLSLYSNKYDSLDAIPQGAEIVVPNDPSNLARALLVLRDAGLVELKDGGSATSTELDVLDTSRVKVTPIDATQTVLNLDSVDGAVVNNDFVKDSGLKPADALAADSADSEGALPYINIWVSRAEDKDNKTFAKLVEISQSPEVEAALQEASLNTAVLVHKTPAELQTILTPIQTALKK</sequence>
<reference evidence="8 9" key="1">
    <citation type="submission" date="2016-09" db="EMBL/GenBank/DDBJ databases">
        <authorList>
            <person name="Capua I."/>
            <person name="De Benedictis P."/>
            <person name="Joannis T."/>
            <person name="Lombin L.H."/>
            <person name="Cattoli G."/>
        </authorList>
    </citation>
    <scope>NUCLEOTIDE SEQUENCE [LARGE SCALE GENOMIC DNA]</scope>
    <source>
        <strain evidence="8 9">ISLP-3</strain>
    </source>
</reference>
<dbReference type="PROSITE" id="PS51257">
    <property type="entry name" value="PROKAR_LIPOPROTEIN"/>
    <property type="match status" value="1"/>
</dbReference>
<evidence type="ECO:0000256" key="3">
    <source>
        <dbReference type="ARBA" id="ARBA00022729"/>
    </source>
</evidence>
<protein>
    <submittedName>
        <fullName evidence="8">D-methionine transport system substrate-binding protein</fullName>
    </submittedName>
</protein>
<dbReference type="PANTHER" id="PTHR30429">
    <property type="entry name" value="D-METHIONINE-BINDING LIPOPROTEIN METQ"/>
    <property type="match status" value="1"/>
</dbReference>
<evidence type="ECO:0000313" key="9">
    <source>
        <dbReference type="Proteomes" id="UP000199039"/>
    </source>
</evidence>
<gene>
    <name evidence="8" type="ORF">SAMN05216410_0312</name>
</gene>
<keyword evidence="4" id="KW-0472">Membrane</keyword>
<name>A0A1G6GNC5_9MICO</name>
<accession>A0A1G6GNC5</accession>
<comment type="subcellular location">
    <subcellularLocation>
        <location evidence="1">Membrane</location>
        <topology evidence="1">Lipid-anchor</topology>
    </subcellularLocation>
</comment>
<feature type="signal peptide" evidence="7">
    <location>
        <begin position="1"/>
        <end position="28"/>
    </location>
</feature>
<evidence type="ECO:0000256" key="6">
    <source>
        <dbReference type="ARBA" id="ARBA00023288"/>
    </source>
</evidence>
<keyword evidence="5" id="KW-0564">Palmitate</keyword>
<dbReference type="GO" id="GO:0016020">
    <property type="term" value="C:membrane"/>
    <property type="evidence" value="ECO:0007669"/>
    <property type="project" value="UniProtKB-SubCell"/>
</dbReference>
<evidence type="ECO:0000256" key="2">
    <source>
        <dbReference type="ARBA" id="ARBA00008973"/>
    </source>
</evidence>
<dbReference type="InterPro" id="IPR004872">
    <property type="entry name" value="Lipoprotein_NlpA"/>
</dbReference>
<dbReference type="RefSeq" id="WP_093180294.1">
    <property type="nucleotide sequence ID" value="NZ_FMYH01000001.1"/>
</dbReference>
<dbReference type="OrthoDB" id="9812878at2"/>
<dbReference type="PANTHER" id="PTHR30429:SF3">
    <property type="entry name" value="LIPOPROTEIN"/>
    <property type="match status" value="1"/>
</dbReference>
<evidence type="ECO:0000256" key="7">
    <source>
        <dbReference type="SAM" id="SignalP"/>
    </source>
</evidence>
<feature type="chain" id="PRO_5039278961" evidence="7">
    <location>
        <begin position="29"/>
        <end position="300"/>
    </location>
</feature>
<evidence type="ECO:0000256" key="1">
    <source>
        <dbReference type="ARBA" id="ARBA00004635"/>
    </source>
</evidence>
<comment type="similarity">
    <text evidence="2">Belongs to the NlpA lipoprotein family.</text>
</comment>
<dbReference type="Pfam" id="PF03180">
    <property type="entry name" value="Lipoprotein_9"/>
    <property type="match status" value="1"/>
</dbReference>